<evidence type="ECO:0000313" key="1">
    <source>
        <dbReference type="EMBL" id="SNT43161.1"/>
    </source>
</evidence>
<dbReference type="InterPro" id="IPR007460">
    <property type="entry name" value="BrnT_toxin"/>
</dbReference>
<accession>A0A239MKI1</accession>
<evidence type="ECO:0000313" key="2">
    <source>
        <dbReference type="Proteomes" id="UP000198356"/>
    </source>
</evidence>
<dbReference type="Gene3D" id="3.10.450.530">
    <property type="entry name" value="Ribonuclease toxin, BrnT, of type II toxin-antitoxin system"/>
    <property type="match status" value="1"/>
</dbReference>
<sequence>MFVEFIVNVYTIRFVAIEFDPSKDAINKRKHRISLARTEEFDFDSALYTVDDREDYGEIRYRAIGFIEAHIYALVFTQEDETIRAISLRKATKHEQKEYREAR</sequence>
<dbReference type="Proteomes" id="UP000198356">
    <property type="component" value="Unassembled WGS sequence"/>
</dbReference>
<protein>
    <submittedName>
        <fullName evidence="1">Uncharacterized protein</fullName>
    </submittedName>
</protein>
<dbReference type="InterPro" id="IPR038573">
    <property type="entry name" value="BrnT_sf"/>
</dbReference>
<gene>
    <name evidence="1" type="ORF">SAMN05421770_11516</name>
</gene>
<dbReference type="Pfam" id="PF04365">
    <property type="entry name" value="BrnT_toxin"/>
    <property type="match status" value="1"/>
</dbReference>
<dbReference type="EMBL" id="FZOU01000015">
    <property type="protein sequence ID" value="SNT43161.1"/>
    <property type="molecule type" value="Genomic_DNA"/>
</dbReference>
<keyword evidence="2" id="KW-1185">Reference proteome</keyword>
<proteinExistence type="predicted"/>
<reference evidence="1 2" key="1">
    <citation type="submission" date="2017-06" db="EMBL/GenBank/DDBJ databases">
        <authorList>
            <person name="Kim H.J."/>
            <person name="Triplett B.A."/>
        </authorList>
    </citation>
    <scope>NUCLEOTIDE SEQUENCE [LARGE SCALE GENOMIC DNA]</scope>
    <source>
        <strain evidence="1 2">DSM 18704</strain>
    </source>
</reference>
<dbReference type="AlphaFoldDB" id="A0A239MKI1"/>
<name>A0A239MKI1_9BACT</name>
<organism evidence="1 2">
    <name type="scientific">Granulicella rosea</name>
    <dbReference type="NCBI Taxonomy" id="474952"/>
    <lineage>
        <taxon>Bacteria</taxon>
        <taxon>Pseudomonadati</taxon>
        <taxon>Acidobacteriota</taxon>
        <taxon>Terriglobia</taxon>
        <taxon>Terriglobales</taxon>
        <taxon>Acidobacteriaceae</taxon>
        <taxon>Granulicella</taxon>
    </lineage>
</organism>